<dbReference type="PANTHER" id="PTHR23026:SF90">
    <property type="entry name" value="IODOTYROSINE DEIODINASE 1"/>
    <property type="match status" value="1"/>
</dbReference>
<evidence type="ECO:0000256" key="3">
    <source>
        <dbReference type="ARBA" id="ARBA00023002"/>
    </source>
</evidence>
<keyword evidence="2" id="KW-0288">FMN</keyword>
<dbReference type="Gene3D" id="3.40.109.10">
    <property type="entry name" value="NADH Oxidase"/>
    <property type="match status" value="1"/>
</dbReference>
<name>A0AAJ4NPF8_9GAMM</name>
<dbReference type="Proteomes" id="UP000683421">
    <property type="component" value="Chromosome"/>
</dbReference>
<accession>A0AAJ4NPF8</accession>
<organism evidence="5 6">
    <name type="scientific">Francisella salimarina</name>
    <dbReference type="NCBI Taxonomy" id="2599927"/>
    <lineage>
        <taxon>Bacteria</taxon>
        <taxon>Pseudomonadati</taxon>
        <taxon>Pseudomonadota</taxon>
        <taxon>Gammaproteobacteria</taxon>
        <taxon>Thiotrichales</taxon>
        <taxon>Francisellaceae</taxon>
        <taxon>Francisella</taxon>
    </lineage>
</organism>
<dbReference type="InterPro" id="IPR029479">
    <property type="entry name" value="Nitroreductase"/>
</dbReference>
<evidence type="ECO:0000259" key="4">
    <source>
        <dbReference type="Pfam" id="PF00881"/>
    </source>
</evidence>
<gene>
    <name evidence="5" type="ORF">KQR59_00415</name>
</gene>
<dbReference type="EMBL" id="CP076680">
    <property type="protein sequence ID" value="QWU99381.1"/>
    <property type="molecule type" value="Genomic_DNA"/>
</dbReference>
<feature type="domain" description="Nitroreductase" evidence="4">
    <location>
        <begin position="7"/>
        <end position="197"/>
    </location>
</feature>
<keyword evidence="1" id="KW-0285">Flavoprotein</keyword>
<keyword evidence="3" id="KW-0560">Oxidoreductase</keyword>
<dbReference type="KEGG" id="fsr:KQR59_00415"/>
<protein>
    <submittedName>
        <fullName evidence="5">Nitroreductase</fullName>
    </submittedName>
</protein>
<reference evidence="5 6" key="1">
    <citation type="submission" date="2021-06" db="EMBL/GenBank/DDBJ databases">
        <title>Ulceroglandular infection and bacteremia caused by Francisella salimarina in an immunocompromised patient, France.</title>
        <authorList>
            <person name="Hennebique A."/>
            <person name="Caspar Y."/>
            <person name="Maurin M."/>
            <person name="Boisset S."/>
            <person name="Pelloux I."/>
            <person name="Gallego-Hernanz M.P."/>
            <person name="Burucoa C."/>
            <person name="Cazenave-Roblot F."/>
            <person name="Plouzeau C."/>
            <person name="Rammaert B."/>
        </authorList>
    </citation>
    <scope>NUCLEOTIDE SEQUENCE [LARGE SCALE GENOMIC DNA]</scope>
    <source>
        <strain evidence="5 6">CHUGA-F75</strain>
    </source>
</reference>
<dbReference type="AlphaFoldDB" id="A0AAJ4NPF8"/>
<dbReference type="InterPro" id="IPR000415">
    <property type="entry name" value="Nitroreductase-like"/>
</dbReference>
<evidence type="ECO:0000256" key="1">
    <source>
        <dbReference type="ARBA" id="ARBA00022630"/>
    </source>
</evidence>
<dbReference type="RefSeq" id="WP_146421615.1">
    <property type="nucleotide sequence ID" value="NZ_CP076680.1"/>
</dbReference>
<sequence length="221" mass="25251">MQISEAIKNRKCVREFLDKPIDKKILENLFDTTRWTPSSKNTQPWKIAIVSGEKKMALMSKILSACDNREPPRMEYDYDSNIPLDGELKERAVKCGHDLYNALNIAREDKERRIEQWKKNYLSFNSPSAIFIFKHPNTGISGYMDCGMLIQSIMLAALDLGLATCPQASLGHYPDIVKKELQGFDDYTLLCGIAIGYEDTNAAVNNYRTERESIDSFVTFF</sequence>
<dbReference type="PANTHER" id="PTHR23026">
    <property type="entry name" value="NADPH NITROREDUCTASE"/>
    <property type="match status" value="1"/>
</dbReference>
<evidence type="ECO:0000256" key="2">
    <source>
        <dbReference type="ARBA" id="ARBA00022643"/>
    </source>
</evidence>
<dbReference type="Pfam" id="PF00881">
    <property type="entry name" value="Nitroreductase"/>
    <property type="match status" value="1"/>
</dbReference>
<dbReference type="InterPro" id="IPR050627">
    <property type="entry name" value="Nitroreductase/BluB"/>
</dbReference>
<proteinExistence type="predicted"/>
<evidence type="ECO:0000313" key="5">
    <source>
        <dbReference type="EMBL" id="QWU99381.1"/>
    </source>
</evidence>
<keyword evidence="6" id="KW-1185">Reference proteome</keyword>
<evidence type="ECO:0000313" key="6">
    <source>
        <dbReference type="Proteomes" id="UP000683421"/>
    </source>
</evidence>
<dbReference type="GO" id="GO:0016491">
    <property type="term" value="F:oxidoreductase activity"/>
    <property type="evidence" value="ECO:0007669"/>
    <property type="project" value="UniProtKB-KW"/>
</dbReference>
<dbReference type="SUPFAM" id="SSF55469">
    <property type="entry name" value="FMN-dependent nitroreductase-like"/>
    <property type="match status" value="1"/>
</dbReference>
<dbReference type="CDD" id="cd02136">
    <property type="entry name" value="PnbA_NfnB-like"/>
    <property type="match status" value="1"/>
</dbReference>